<comment type="similarity">
    <text evidence="1">Belongs to the AHA1 family.</text>
</comment>
<sequence>MTTGEPDKVVPLRGRAPIRQTIVIRSDIEHTFTVFTRDIGRWWPTQPFSLGTGKVVDVRLDGRPGGRVYELWADGTEVDWGEILVWEPPARFAMTWTTLPVVTEVELHFRALGPAVTRVELEHRGWDRLSTEQLAAVVDMSAQYGGYEGGWTRILAELRTAAETIEESA</sequence>
<evidence type="ECO:0000313" key="3">
    <source>
        <dbReference type="EMBL" id="UWZ58171.1"/>
    </source>
</evidence>
<dbReference type="InterPro" id="IPR023393">
    <property type="entry name" value="START-like_dom_sf"/>
</dbReference>
<accession>A0A9Q9IMB1</accession>
<dbReference type="EMBL" id="CP073767">
    <property type="protein sequence ID" value="UWZ58171.1"/>
    <property type="molecule type" value="Genomic_DNA"/>
</dbReference>
<dbReference type="KEGG" id="daur:Daura_19560"/>
<dbReference type="AlphaFoldDB" id="A0A9Q9IMB1"/>
<keyword evidence="4" id="KW-1185">Reference proteome</keyword>
<dbReference type="InterPro" id="IPR013538">
    <property type="entry name" value="ASHA1/2-like_C"/>
</dbReference>
<dbReference type="Pfam" id="PF08327">
    <property type="entry name" value="AHSA1"/>
    <property type="match status" value="1"/>
</dbReference>
<feature type="domain" description="Activator of Hsp90 ATPase homologue 1/2-like C-terminal" evidence="2">
    <location>
        <begin position="29"/>
        <end position="162"/>
    </location>
</feature>
<reference evidence="3" key="1">
    <citation type="submission" date="2021-04" db="EMBL/GenBank/DDBJ databases">
        <title>Dactylosporangium aurantiacum NRRL B-8018 full assembly.</title>
        <authorList>
            <person name="Hartkoorn R.C."/>
            <person name="Beaudoing E."/>
            <person name="Hot D."/>
        </authorList>
    </citation>
    <scope>NUCLEOTIDE SEQUENCE</scope>
    <source>
        <strain evidence="3">NRRL B-8018</strain>
    </source>
</reference>
<proteinExistence type="inferred from homology"/>
<dbReference type="SUPFAM" id="SSF55961">
    <property type="entry name" value="Bet v1-like"/>
    <property type="match status" value="1"/>
</dbReference>
<dbReference type="RefSeq" id="WP_052387394.1">
    <property type="nucleotide sequence ID" value="NZ_CP073767.1"/>
</dbReference>
<evidence type="ECO:0000313" key="4">
    <source>
        <dbReference type="Proteomes" id="UP001058003"/>
    </source>
</evidence>
<organism evidence="3 4">
    <name type="scientific">Dactylosporangium aurantiacum</name>
    <dbReference type="NCBI Taxonomy" id="35754"/>
    <lineage>
        <taxon>Bacteria</taxon>
        <taxon>Bacillati</taxon>
        <taxon>Actinomycetota</taxon>
        <taxon>Actinomycetes</taxon>
        <taxon>Micromonosporales</taxon>
        <taxon>Micromonosporaceae</taxon>
        <taxon>Dactylosporangium</taxon>
    </lineage>
</organism>
<dbReference type="OrthoDB" id="268331at2"/>
<evidence type="ECO:0000256" key="1">
    <source>
        <dbReference type="ARBA" id="ARBA00006817"/>
    </source>
</evidence>
<name>A0A9Q9IMB1_9ACTN</name>
<dbReference type="Gene3D" id="3.30.530.20">
    <property type="match status" value="1"/>
</dbReference>
<dbReference type="Proteomes" id="UP001058003">
    <property type="component" value="Chromosome"/>
</dbReference>
<gene>
    <name evidence="3" type="ORF">Daura_19560</name>
</gene>
<evidence type="ECO:0000259" key="2">
    <source>
        <dbReference type="Pfam" id="PF08327"/>
    </source>
</evidence>
<protein>
    <submittedName>
        <fullName evidence="3">SRPBCC domain-containing protein</fullName>
    </submittedName>
</protein>